<keyword evidence="9" id="KW-1185">Reference proteome</keyword>
<dbReference type="InterPro" id="IPR026992">
    <property type="entry name" value="DIOX_N"/>
</dbReference>
<dbReference type="AlphaFoldDB" id="A0AAV1C289"/>
<evidence type="ECO:0000256" key="2">
    <source>
        <dbReference type="ARBA" id="ARBA00023004"/>
    </source>
</evidence>
<keyword evidence="2 6" id="KW-0408">Iron</keyword>
<keyword evidence="1 6" id="KW-0479">Metal-binding</keyword>
<evidence type="ECO:0000259" key="7">
    <source>
        <dbReference type="PROSITE" id="PS51471"/>
    </source>
</evidence>
<evidence type="ECO:0000256" key="4">
    <source>
        <dbReference type="ARBA" id="ARBA00074102"/>
    </source>
</evidence>
<dbReference type="InterPro" id="IPR050231">
    <property type="entry name" value="Iron_ascorbate_oxido_reductase"/>
</dbReference>
<reference evidence="8" key="1">
    <citation type="submission" date="2023-03" db="EMBL/GenBank/DDBJ databases">
        <authorList>
            <person name="Julca I."/>
        </authorList>
    </citation>
    <scope>NUCLEOTIDE SEQUENCE</scope>
</reference>
<evidence type="ECO:0000256" key="1">
    <source>
        <dbReference type="ARBA" id="ARBA00022723"/>
    </source>
</evidence>
<dbReference type="PROSITE" id="PS51471">
    <property type="entry name" value="FE2OG_OXY"/>
    <property type="match status" value="1"/>
</dbReference>
<comment type="similarity">
    <text evidence="6">Belongs to the iron/ascorbate-dependent oxidoreductase family.</text>
</comment>
<keyword evidence="6" id="KW-0560">Oxidoreductase</keyword>
<dbReference type="Proteomes" id="UP001161247">
    <property type="component" value="Chromosome 1"/>
</dbReference>
<dbReference type="EMBL" id="OX459118">
    <property type="protein sequence ID" value="CAI9088935.1"/>
    <property type="molecule type" value="Genomic_DNA"/>
</dbReference>
<feature type="domain" description="Fe2OG dioxygenase" evidence="7">
    <location>
        <begin position="149"/>
        <end position="251"/>
    </location>
</feature>
<evidence type="ECO:0000256" key="3">
    <source>
        <dbReference type="ARBA" id="ARBA00054658"/>
    </source>
</evidence>
<dbReference type="PANTHER" id="PTHR47990">
    <property type="entry name" value="2-OXOGLUTARATE (2OG) AND FE(II)-DEPENDENT OXYGENASE SUPERFAMILY PROTEIN-RELATED"/>
    <property type="match status" value="1"/>
</dbReference>
<name>A0AAV1C289_OLDCO</name>
<dbReference type="InterPro" id="IPR005123">
    <property type="entry name" value="Oxoglu/Fe-dep_dioxygenase_dom"/>
</dbReference>
<evidence type="ECO:0000256" key="5">
    <source>
        <dbReference type="ARBA" id="ARBA00076740"/>
    </source>
</evidence>
<comment type="function">
    <text evidence="3">2-oxoglutarate-dependent dioxygenase essential for auxin catabolism and maintenance of auxin homeostasis in reproductive organs. Catalyzes the irreversible oxidation of indole-3-acetic acid (IAA) to the biologically inactive 2-oxoindole-3-acetic acid (OxIAA).</text>
</comment>
<sequence>MEVKTSVPVIDLQDPHDLANKIVKASEEWGCFRLSNHGIPPELLSEMKVVCRSLLDLPLEIKQGNAPPGPGQRYTPPHLASPYFEGLNIYDMAHPGVVDDFCSQINVSTQQRETISKYSEAIYGVAKEVGRKMMEGYGIMEEKEIFENWVCQLQMNKYNYSQESVGSTGAVMHSDPGFVTILQDDELVNGLEIVNKFTGQWVPVDPIPGTLVVNIGDTGKVWSNGRFCNVKHRVQCYKPMIRVSIAIFVLAARDKIVRTAEGLVDSEHPRLYKEFDFEEYRKLRISTSSPTGQALELFSATN</sequence>
<evidence type="ECO:0000313" key="9">
    <source>
        <dbReference type="Proteomes" id="UP001161247"/>
    </source>
</evidence>
<dbReference type="GO" id="GO:0009805">
    <property type="term" value="P:coumarin biosynthetic process"/>
    <property type="evidence" value="ECO:0007669"/>
    <property type="project" value="UniProtKB-ARBA"/>
</dbReference>
<protein>
    <recommendedName>
        <fullName evidence="4">2-oxoglutarate-dependent dioxygenase DAO</fullName>
    </recommendedName>
    <alternativeName>
        <fullName evidence="5">Protein DIOXYGENASE FOR AUXIN OXIDATION</fullName>
    </alternativeName>
</protein>
<dbReference type="Gene3D" id="2.60.120.330">
    <property type="entry name" value="B-lactam Antibiotic, Isopenicillin N Synthase, Chain"/>
    <property type="match status" value="1"/>
</dbReference>
<dbReference type="Pfam" id="PF14226">
    <property type="entry name" value="DIOX_N"/>
    <property type="match status" value="1"/>
</dbReference>
<dbReference type="SUPFAM" id="SSF51197">
    <property type="entry name" value="Clavaminate synthase-like"/>
    <property type="match status" value="1"/>
</dbReference>
<evidence type="ECO:0000256" key="6">
    <source>
        <dbReference type="RuleBase" id="RU003682"/>
    </source>
</evidence>
<evidence type="ECO:0000313" key="8">
    <source>
        <dbReference type="EMBL" id="CAI9088935.1"/>
    </source>
</evidence>
<dbReference type="FunFam" id="2.60.120.330:FF:000017">
    <property type="entry name" value="2-oxoglutarate-dependent dioxygenase DAO"/>
    <property type="match status" value="1"/>
</dbReference>
<organism evidence="8 9">
    <name type="scientific">Oldenlandia corymbosa var. corymbosa</name>
    <dbReference type="NCBI Taxonomy" id="529605"/>
    <lineage>
        <taxon>Eukaryota</taxon>
        <taxon>Viridiplantae</taxon>
        <taxon>Streptophyta</taxon>
        <taxon>Embryophyta</taxon>
        <taxon>Tracheophyta</taxon>
        <taxon>Spermatophyta</taxon>
        <taxon>Magnoliopsida</taxon>
        <taxon>eudicotyledons</taxon>
        <taxon>Gunneridae</taxon>
        <taxon>Pentapetalae</taxon>
        <taxon>asterids</taxon>
        <taxon>lamiids</taxon>
        <taxon>Gentianales</taxon>
        <taxon>Rubiaceae</taxon>
        <taxon>Rubioideae</taxon>
        <taxon>Spermacoceae</taxon>
        <taxon>Hedyotis-Oldenlandia complex</taxon>
        <taxon>Oldenlandia</taxon>
    </lineage>
</organism>
<dbReference type="Pfam" id="PF03171">
    <property type="entry name" value="2OG-FeII_Oxy"/>
    <property type="match status" value="1"/>
</dbReference>
<dbReference type="GO" id="GO:0002238">
    <property type="term" value="P:response to molecule of fungal origin"/>
    <property type="evidence" value="ECO:0007669"/>
    <property type="project" value="UniProtKB-ARBA"/>
</dbReference>
<dbReference type="InterPro" id="IPR027443">
    <property type="entry name" value="IPNS-like_sf"/>
</dbReference>
<dbReference type="InterPro" id="IPR044861">
    <property type="entry name" value="IPNS-like_FE2OG_OXY"/>
</dbReference>
<dbReference type="GO" id="GO:0016706">
    <property type="term" value="F:2-oxoglutarate-dependent dioxygenase activity"/>
    <property type="evidence" value="ECO:0007669"/>
    <property type="project" value="UniProtKB-ARBA"/>
</dbReference>
<accession>A0AAV1C289</accession>
<proteinExistence type="inferred from homology"/>
<dbReference type="GO" id="GO:0046872">
    <property type="term" value="F:metal ion binding"/>
    <property type="evidence" value="ECO:0007669"/>
    <property type="project" value="UniProtKB-KW"/>
</dbReference>
<gene>
    <name evidence="8" type="ORF">OLC1_LOCUS1391</name>
</gene>